<dbReference type="CDD" id="cd04645">
    <property type="entry name" value="LbH_gamma_CA_like"/>
    <property type="match status" value="1"/>
</dbReference>
<accession>A0ABV2D517</accession>
<gene>
    <name evidence="1" type="ORF">ABVV53_15945</name>
</gene>
<dbReference type="Gene3D" id="2.160.10.10">
    <property type="entry name" value="Hexapeptide repeat proteins"/>
    <property type="match status" value="1"/>
</dbReference>
<reference evidence="1 2" key="1">
    <citation type="submission" date="2024-07" db="EMBL/GenBank/DDBJ databases">
        <title>Novosphingobium kalidii RD2P27.</title>
        <authorList>
            <person name="Sun J.-Q."/>
        </authorList>
    </citation>
    <scope>NUCLEOTIDE SEQUENCE [LARGE SCALE GENOMIC DNA]</scope>
    <source>
        <strain evidence="1 2">RD2P27</strain>
    </source>
</reference>
<evidence type="ECO:0000313" key="2">
    <source>
        <dbReference type="Proteomes" id="UP001548713"/>
    </source>
</evidence>
<sequence length="185" mass="19748">MTQRTDITIAAIHGKAPRIHSSAFIAPGCRIIGDVEIGADASIWYNCIIRGDVNRIVIGARSNIQDGTVVHCDSPKSERPEGYPTIIGEEVLIGHMAMVHGCTLHDRAFVGLGSIVMDGCVIESDGMLAAGAMLTAGKTIGERELWMGRPAKYARDLDEETVAANLAGTLRYVTNGRLHADALGH</sequence>
<comment type="caution">
    <text evidence="1">The sequence shown here is derived from an EMBL/GenBank/DDBJ whole genome shotgun (WGS) entry which is preliminary data.</text>
</comment>
<dbReference type="InterPro" id="IPR047324">
    <property type="entry name" value="LbH_gamma_CA-like"/>
</dbReference>
<dbReference type="RefSeq" id="WP_353985482.1">
    <property type="nucleotide sequence ID" value="NZ_JBEWLY010000025.1"/>
</dbReference>
<dbReference type="SUPFAM" id="SSF51161">
    <property type="entry name" value="Trimeric LpxA-like enzymes"/>
    <property type="match status" value="1"/>
</dbReference>
<name>A0ABV2D517_9SPHN</name>
<dbReference type="EMBL" id="JBEWLY010000025">
    <property type="protein sequence ID" value="MET1756935.1"/>
    <property type="molecule type" value="Genomic_DNA"/>
</dbReference>
<dbReference type="Proteomes" id="UP001548713">
    <property type="component" value="Unassembled WGS sequence"/>
</dbReference>
<dbReference type="PANTHER" id="PTHR13061">
    <property type="entry name" value="DYNACTIN SUBUNIT P25"/>
    <property type="match status" value="1"/>
</dbReference>
<dbReference type="InterPro" id="IPR050484">
    <property type="entry name" value="Transf_Hexapept/Carb_Anhydrase"/>
</dbReference>
<proteinExistence type="predicted"/>
<dbReference type="PANTHER" id="PTHR13061:SF29">
    <property type="entry name" value="GAMMA CARBONIC ANHYDRASE-LIKE 1, MITOCHONDRIAL-RELATED"/>
    <property type="match status" value="1"/>
</dbReference>
<dbReference type="InterPro" id="IPR001451">
    <property type="entry name" value="Hexapep"/>
</dbReference>
<keyword evidence="2" id="KW-1185">Reference proteome</keyword>
<protein>
    <submittedName>
        <fullName evidence="1">Gamma carbonic anhydrase family protein</fullName>
    </submittedName>
</protein>
<dbReference type="Pfam" id="PF00132">
    <property type="entry name" value="Hexapep"/>
    <property type="match status" value="1"/>
</dbReference>
<evidence type="ECO:0000313" key="1">
    <source>
        <dbReference type="EMBL" id="MET1756935.1"/>
    </source>
</evidence>
<dbReference type="InterPro" id="IPR011004">
    <property type="entry name" value="Trimer_LpxA-like_sf"/>
</dbReference>
<organism evidence="1 2">
    <name type="scientific">Novosphingobium kalidii</name>
    <dbReference type="NCBI Taxonomy" id="3230299"/>
    <lineage>
        <taxon>Bacteria</taxon>
        <taxon>Pseudomonadati</taxon>
        <taxon>Pseudomonadota</taxon>
        <taxon>Alphaproteobacteria</taxon>
        <taxon>Sphingomonadales</taxon>
        <taxon>Sphingomonadaceae</taxon>
        <taxon>Novosphingobium</taxon>
    </lineage>
</organism>